<organism evidence="1">
    <name type="scientific">marine sediment metagenome</name>
    <dbReference type="NCBI Taxonomy" id="412755"/>
    <lineage>
        <taxon>unclassified sequences</taxon>
        <taxon>metagenomes</taxon>
        <taxon>ecological metagenomes</taxon>
    </lineage>
</organism>
<evidence type="ECO:0000313" key="1">
    <source>
        <dbReference type="EMBL" id="GAJ15576.1"/>
    </source>
</evidence>
<protein>
    <submittedName>
        <fullName evidence="1">Uncharacterized protein</fullName>
    </submittedName>
</protein>
<feature type="non-terminal residue" evidence="1">
    <location>
        <position position="82"/>
    </location>
</feature>
<proteinExistence type="predicted"/>
<sequence>MQLELAFPVAPRGSSIRFLRSLPVRVFLPVNLPEFSLCFTPFSISPYGEGEAPPLGLLALSPPHRYRLWGGGTRTGRPPPSP</sequence>
<name>X1VJM2_9ZZZZ</name>
<accession>X1VJM2</accession>
<reference evidence="1" key="1">
    <citation type="journal article" date="2014" name="Front. Microbiol.">
        <title>High frequency of phylogenetically diverse reductive dehalogenase-homologous genes in deep subseafloor sedimentary metagenomes.</title>
        <authorList>
            <person name="Kawai M."/>
            <person name="Futagami T."/>
            <person name="Toyoda A."/>
            <person name="Takaki Y."/>
            <person name="Nishi S."/>
            <person name="Hori S."/>
            <person name="Arai W."/>
            <person name="Tsubouchi T."/>
            <person name="Morono Y."/>
            <person name="Uchiyama I."/>
            <person name="Ito T."/>
            <person name="Fujiyama A."/>
            <person name="Inagaki F."/>
            <person name="Takami H."/>
        </authorList>
    </citation>
    <scope>NUCLEOTIDE SEQUENCE</scope>
    <source>
        <strain evidence="1">Expedition CK06-06</strain>
    </source>
</reference>
<gene>
    <name evidence="1" type="ORF">S12H4_48179</name>
</gene>
<dbReference type="AlphaFoldDB" id="X1VJM2"/>
<comment type="caution">
    <text evidence="1">The sequence shown here is derived from an EMBL/GenBank/DDBJ whole genome shotgun (WGS) entry which is preliminary data.</text>
</comment>
<dbReference type="EMBL" id="BARW01030080">
    <property type="protein sequence ID" value="GAJ15576.1"/>
    <property type="molecule type" value="Genomic_DNA"/>
</dbReference>